<gene>
    <name evidence="3" type="ORF">ACFSBL_17665</name>
</gene>
<feature type="compositionally biased region" description="Acidic residues" evidence="1">
    <location>
        <begin position="1"/>
        <end position="17"/>
    </location>
</feature>
<proteinExistence type="predicted"/>
<accession>A0ABD6DRQ2</accession>
<organism evidence="3 4">
    <name type="scientific">Haloarchaeobius litoreus</name>
    <dbReference type="NCBI Taxonomy" id="755306"/>
    <lineage>
        <taxon>Archaea</taxon>
        <taxon>Methanobacteriati</taxon>
        <taxon>Methanobacteriota</taxon>
        <taxon>Stenosarchaea group</taxon>
        <taxon>Halobacteria</taxon>
        <taxon>Halobacteriales</taxon>
        <taxon>Halorubellaceae</taxon>
        <taxon>Haloarchaeobius</taxon>
    </lineage>
</organism>
<comment type="caution">
    <text evidence="3">The sequence shown here is derived from an EMBL/GenBank/DDBJ whole genome shotgun (WGS) entry which is preliminary data.</text>
</comment>
<sequence length="191" mass="21080">MTDDHDPLDDLVDEMVDTESVPPSVDAEGDDEGDGMDEADPSEVGADDDAPSVEDVTHEVTGADGESPPELEGERAGPLGEMADEFERRREERDAEPDDLFESVDVGDVDSDALWEQVSTEEPTAEPEPDAPEVRTISKSKYCQRCEFFTDPPEVGCTHEGTTIRSEASMDEFEVVDCPKILEDERLERTR</sequence>
<evidence type="ECO:0000256" key="1">
    <source>
        <dbReference type="SAM" id="MobiDB-lite"/>
    </source>
</evidence>
<dbReference type="AlphaFoldDB" id="A0ABD6DRQ2"/>
<dbReference type="InterPro" id="IPR058448">
    <property type="entry name" value="DUF8135"/>
</dbReference>
<dbReference type="EMBL" id="JBHUDO010000003">
    <property type="protein sequence ID" value="MFD1647521.1"/>
    <property type="molecule type" value="Genomic_DNA"/>
</dbReference>
<feature type="compositionally biased region" description="Acidic residues" evidence="1">
    <location>
        <begin position="27"/>
        <end position="52"/>
    </location>
</feature>
<dbReference type="Pfam" id="PF26456">
    <property type="entry name" value="DUF8135"/>
    <property type="match status" value="1"/>
</dbReference>
<feature type="region of interest" description="Disordered" evidence="1">
    <location>
        <begin position="1"/>
        <end position="111"/>
    </location>
</feature>
<keyword evidence="4" id="KW-1185">Reference proteome</keyword>
<evidence type="ECO:0000313" key="3">
    <source>
        <dbReference type="EMBL" id="MFD1647521.1"/>
    </source>
</evidence>
<protein>
    <recommendedName>
        <fullName evidence="2">DUF8135 domain-containing protein</fullName>
    </recommendedName>
</protein>
<reference evidence="3 4" key="1">
    <citation type="journal article" date="2019" name="Int. J. Syst. Evol. Microbiol.">
        <title>The Global Catalogue of Microorganisms (GCM) 10K type strain sequencing project: providing services to taxonomists for standard genome sequencing and annotation.</title>
        <authorList>
            <consortium name="The Broad Institute Genomics Platform"/>
            <consortium name="The Broad Institute Genome Sequencing Center for Infectious Disease"/>
            <person name="Wu L."/>
            <person name="Ma J."/>
        </authorList>
    </citation>
    <scope>NUCLEOTIDE SEQUENCE [LARGE SCALE GENOMIC DNA]</scope>
    <source>
        <strain evidence="3 4">CGMCC 1.10390</strain>
    </source>
</reference>
<name>A0ABD6DRQ2_9EURY</name>
<evidence type="ECO:0000259" key="2">
    <source>
        <dbReference type="Pfam" id="PF26456"/>
    </source>
</evidence>
<feature type="domain" description="DUF8135" evidence="2">
    <location>
        <begin position="135"/>
        <end position="184"/>
    </location>
</feature>
<dbReference type="Proteomes" id="UP001597034">
    <property type="component" value="Unassembled WGS sequence"/>
</dbReference>
<dbReference type="RefSeq" id="WP_256400423.1">
    <property type="nucleotide sequence ID" value="NZ_JANHJR010000003.1"/>
</dbReference>
<evidence type="ECO:0000313" key="4">
    <source>
        <dbReference type="Proteomes" id="UP001597034"/>
    </source>
</evidence>
<feature type="compositionally biased region" description="Acidic residues" evidence="1">
    <location>
        <begin position="94"/>
        <end position="111"/>
    </location>
</feature>